<protein>
    <submittedName>
        <fullName evidence="2">Uncharacterized protein</fullName>
    </submittedName>
</protein>
<name>A0A0A9WES6_LYGHE</name>
<gene>
    <name evidence="2" type="ORF">CM83_92631</name>
</gene>
<feature type="region of interest" description="Disordered" evidence="1">
    <location>
        <begin position="49"/>
        <end position="71"/>
    </location>
</feature>
<reference evidence="2" key="2">
    <citation type="submission" date="2014-07" db="EMBL/GenBank/DDBJ databases">
        <authorList>
            <person name="Hull J."/>
        </authorList>
    </citation>
    <scope>NUCLEOTIDE SEQUENCE</scope>
</reference>
<dbReference type="AlphaFoldDB" id="A0A0A9WES6"/>
<evidence type="ECO:0000313" key="2">
    <source>
        <dbReference type="EMBL" id="JAG06279.1"/>
    </source>
</evidence>
<sequence length="153" mass="17403">IRGKPPSPPINLPLRPRPLFPILDYPLLLTQLLRPHPLFLILDPPPSPPPHQAAVATPPVPPPRAPRHLPSQHHSARTVMDPMMHTQFSYLLGPCIHSNPKCPKSKINGVKKWTLTLDLSHEFLKLQNTRKMPLYSSSKLTKIVHGYQWLSEW</sequence>
<evidence type="ECO:0000256" key="1">
    <source>
        <dbReference type="SAM" id="MobiDB-lite"/>
    </source>
</evidence>
<reference evidence="2" key="1">
    <citation type="journal article" date="2014" name="PLoS ONE">
        <title>Transcriptome-Based Identification of ABC Transporters in the Western Tarnished Plant Bug Lygus hesperus.</title>
        <authorList>
            <person name="Hull J.J."/>
            <person name="Chaney K."/>
            <person name="Geib S.M."/>
            <person name="Fabrick J.A."/>
            <person name="Brent C.S."/>
            <person name="Walsh D."/>
            <person name="Lavine L.C."/>
        </authorList>
    </citation>
    <scope>NUCLEOTIDE SEQUENCE</scope>
</reference>
<accession>A0A0A9WES6</accession>
<proteinExistence type="predicted"/>
<feature type="non-terminal residue" evidence="2">
    <location>
        <position position="1"/>
    </location>
</feature>
<organism evidence="2">
    <name type="scientific">Lygus hesperus</name>
    <name type="common">Western plant bug</name>
    <dbReference type="NCBI Taxonomy" id="30085"/>
    <lineage>
        <taxon>Eukaryota</taxon>
        <taxon>Metazoa</taxon>
        <taxon>Ecdysozoa</taxon>
        <taxon>Arthropoda</taxon>
        <taxon>Hexapoda</taxon>
        <taxon>Insecta</taxon>
        <taxon>Pterygota</taxon>
        <taxon>Neoptera</taxon>
        <taxon>Paraneoptera</taxon>
        <taxon>Hemiptera</taxon>
        <taxon>Heteroptera</taxon>
        <taxon>Panheteroptera</taxon>
        <taxon>Cimicomorpha</taxon>
        <taxon>Miridae</taxon>
        <taxon>Mirini</taxon>
        <taxon>Lygus</taxon>
    </lineage>
</organism>
<dbReference type="EMBL" id="GBHO01037325">
    <property type="protein sequence ID" value="JAG06279.1"/>
    <property type="molecule type" value="Transcribed_RNA"/>
</dbReference>